<feature type="compositionally biased region" description="Basic residues" evidence="1">
    <location>
        <begin position="16"/>
        <end position="26"/>
    </location>
</feature>
<dbReference type="OrthoDB" id="4279391at2"/>
<protein>
    <submittedName>
        <fullName evidence="2">Uncharacterized protein</fullName>
    </submittedName>
</protein>
<feature type="compositionally biased region" description="Basic residues" evidence="1">
    <location>
        <begin position="107"/>
        <end position="117"/>
    </location>
</feature>
<feature type="region of interest" description="Disordered" evidence="1">
    <location>
        <begin position="1"/>
        <end position="149"/>
    </location>
</feature>
<proteinExistence type="predicted"/>
<organism evidence="2 3">
    <name type="scientific">Streptomyces marianii</name>
    <dbReference type="NCBI Taxonomy" id="1817406"/>
    <lineage>
        <taxon>Bacteria</taxon>
        <taxon>Bacillati</taxon>
        <taxon>Actinomycetota</taxon>
        <taxon>Actinomycetes</taxon>
        <taxon>Kitasatosporales</taxon>
        <taxon>Streptomycetaceae</taxon>
        <taxon>Streptomyces</taxon>
    </lineage>
</organism>
<sequence>MTKRRKNLAPPVLTTTKRKKKRGGKGKKGEDGAKPEATKVDLTKKPKPDPGSGSMPKVDLTKKPKPDMGGTGPKIDLTRNPKSGPGRKKARVKSKKSGSPAGTGPSARRKARRKERARRAGERAKAKATTTEDTTAGPGADWAFWEPPPRGERRNAYDSMRTTDPNEQVVWTAEPVFPAGYHAPAREPLTTGARSLPAGSTSTTITKEAPVGNAPAVTTPMAAGMSPEHVTEVTLDDVIDFLDEVVSEAFDTHDECVLLAAKAKDLMYALDELAAVLAGKHNIIGTLTALAMQKLAESMELLSRKAEEMQTESLNAAETCEVAKTSMDDAYRPLTQATADAGLRTPSARIHNEN</sequence>
<evidence type="ECO:0000313" key="3">
    <source>
        <dbReference type="Proteomes" id="UP000305921"/>
    </source>
</evidence>
<comment type="caution">
    <text evidence="2">The sequence shown here is derived from an EMBL/GenBank/DDBJ whole genome shotgun (WGS) entry which is preliminary data.</text>
</comment>
<feature type="compositionally biased region" description="Basic residues" evidence="1">
    <location>
        <begin position="85"/>
        <end position="96"/>
    </location>
</feature>
<dbReference type="Proteomes" id="UP000305921">
    <property type="component" value="Unassembled WGS sequence"/>
</dbReference>
<feature type="compositionally biased region" description="Low complexity" evidence="1">
    <location>
        <begin position="127"/>
        <end position="136"/>
    </location>
</feature>
<dbReference type="EMBL" id="VAWE01000003">
    <property type="protein sequence ID" value="TLQ39001.1"/>
    <property type="molecule type" value="Genomic_DNA"/>
</dbReference>
<evidence type="ECO:0000256" key="1">
    <source>
        <dbReference type="SAM" id="MobiDB-lite"/>
    </source>
</evidence>
<reference evidence="2 3" key="1">
    <citation type="submission" date="2019-05" db="EMBL/GenBank/DDBJ databases">
        <title>Streptomyces marianii sp. nov., a novel marine actinomycete from southern coast of India.</title>
        <authorList>
            <person name="Iniyan A.M."/>
            <person name="Wink J."/>
            <person name="Ramprasad E."/>
            <person name="Ramana C.V."/>
            <person name="Bunk B."/>
            <person name="Sproer C."/>
            <person name="Joseph F.-J.R.S."/>
            <person name="Vincent S.G.P."/>
        </authorList>
    </citation>
    <scope>NUCLEOTIDE SEQUENCE [LARGE SCALE GENOMIC DNA]</scope>
    <source>
        <strain evidence="2 3">ICN19</strain>
    </source>
</reference>
<keyword evidence="3" id="KW-1185">Reference proteome</keyword>
<name>A0A5R9DW54_9ACTN</name>
<dbReference type="AlphaFoldDB" id="A0A5R9DW54"/>
<evidence type="ECO:0000313" key="2">
    <source>
        <dbReference type="EMBL" id="TLQ39001.1"/>
    </source>
</evidence>
<accession>A0A5R9DW54</accession>
<gene>
    <name evidence="2" type="ORF">FEF34_40015</name>
</gene>
<feature type="compositionally biased region" description="Basic and acidic residues" evidence="1">
    <location>
        <begin position="27"/>
        <end position="48"/>
    </location>
</feature>